<proteinExistence type="predicted"/>
<reference evidence="1 2" key="1">
    <citation type="journal article" date="2016" name="Nat. Commun.">
        <title>Thousands of microbial genomes shed light on interconnected biogeochemical processes in an aquifer system.</title>
        <authorList>
            <person name="Anantharaman K."/>
            <person name="Brown C.T."/>
            <person name="Hug L.A."/>
            <person name="Sharon I."/>
            <person name="Castelle C.J."/>
            <person name="Probst A.J."/>
            <person name="Thomas B.C."/>
            <person name="Singh A."/>
            <person name="Wilkins M.J."/>
            <person name="Karaoz U."/>
            <person name="Brodie E.L."/>
            <person name="Williams K.H."/>
            <person name="Hubbard S.S."/>
            <person name="Banfield J.F."/>
        </authorList>
    </citation>
    <scope>NUCLEOTIDE SEQUENCE [LARGE SCALE GENOMIC DNA]</scope>
</reference>
<sequence length="450" mass="50420">MEFVADLHLHSKYSRAVSPQMVLPEMAKWGAKKGINLLTTGDWTHPLWLRNIKGDLEEAGEGVYKLRMNDKGLRINDVRFILTTEIASIYKQGEKLRRIHNLVFAPSIETAEKINKTLLGRGCNLSSDGRPIIGLSSKNLLELLLNIDKKIILIPCHAWTPHFGIYGSASGFDSIKESFAGLSNYIYGIETGISSDPWMNWQIPELDNRSILSFSDAHSLPKMGREATVLEIDKNLDTLSYMDIGKAIARPNENYRISYTIEFYPEEGKYHYAGHRNCKVAKSPHQIKESGNICPVCNRRLTEGVLFRVGQLAGSSQFAVSSSKLDELGVNWIKDPRSIHPPFVKLVPLNEIIAESIGSPVGSEKVKIKFDEMCLEFGSEIQALLKTPIADIQKKFGEKIAEGVAKVRRGDIVVDPGYDGEYGKVKIWSEDSLLKKEKTEPEKTQLGLEF</sequence>
<protein>
    <recommendedName>
        <fullName evidence="3">DNA helicase UvrD</fullName>
    </recommendedName>
</protein>
<name>A0A1G2FAP4_9BACT</name>
<dbReference type="Proteomes" id="UP000176974">
    <property type="component" value="Unassembled WGS sequence"/>
</dbReference>
<dbReference type="PANTHER" id="PTHR40084:SF1">
    <property type="entry name" value="PHOSPHOTRANSFERASE"/>
    <property type="match status" value="1"/>
</dbReference>
<gene>
    <name evidence="1" type="ORF">A2815_01155</name>
</gene>
<organism evidence="1 2">
    <name type="scientific">Candidatus Portnoybacteria bacterium RIFCSPHIGHO2_01_FULL_40_12b</name>
    <dbReference type="NCBI Taxonomy" id="1801994"/>
    <lineage>
        <taxon>Bacteria</taxon>
        <taxon>Candidatus Portnoyibacteriota</taxon>
    </lineage>
</organism>
<evidence type="ECO:0000313" key="1">
    <source>
        <dbReference type="EMBL" id="OGZ35073.1"/>
    </source>
</evidence>
<evidence type="ECO:0000313" key="2">
    <source>
        <dbReference type="Proteomes" id="UP000176974"/>
    </source>
</evidence>
<comment type="caution">
    <text evidence="1">The sequence shown here is derived from an EMBL/GenBank/DDBJ whole genome shotgun (WGS) entry which is preliminary data.</text>
</comment>
<evidence type="ECO:0008006" key="3">
    <source>
        <dbReference type="Google" id="ProtNLM"/>
    </source>
</evidence>
<accession>A0A1G2FAP4</accession>
<dbReference type="PANTHER" id="PTHR40084">
    <property type="entry name" value="PHOSPHOHYDROLASE, PHP FAMILY"/>
    <property type="match status" value="1"/>
</dbReference>
<dbReference type="InterPro" id="IPR016195">
    <property type="entry name" value="Pol/histidinol_Pase-like"/>
</dbReference>
<dbReference type="EMBL" id="MHMY01000020">
    <property type="protein sequence ID" value="OGZ35073.1"/>
    <property type="molecule type" value="Genomic_DNA"/>
</dbReference>
<dbReference type="CDD" id="cd19067">
    <property type="entry name" value="PfuEndoQ-like"/>
    <property type="match status" value="1"/>
</dbReference>
<dbReference type="Gene3D" id="3.20.20.140">
    <property type="entry name" value="Metal-dependent hydrolases"/>
    <property type="match status" value="1"/>
</dbReference>
<dbReference type="SUPFAM" id="SSF89550">
    <property type="entry name" value="PHP domain-like"/>
    <property type="match status" value="1"/>
</dbReference>
<dbReference type="AlphaFoldDB" id="A0A1G2FAP4"/>